<gene>
    <name evidence="3" type="ORF">IAD28_05625</name>
</gene>
<reference evidence="3" key="2">
    <citation type="journal article" date="2021" name="PeerJ">
        <title>Extensive microbial diversity within the chicken gut microbiome revealed by metagenomics and culture.</title>
        <authorList>
            <person name="Gilroy R."/>
            <person name="Ravi A."/>
            <person name="Getino M."/>
            <person name="Pursley I."/>
            <person name="Horton D.L."/>
            <person name="Alikhan N.F."/>
            <person name="Baker D."/>
            <person name="Gharbi K."/>
            <person name="Hall N."/>
            <person name="Watson M."/>
            <person name="Adriaenssens E.M."/>
            <person name="Foster-Nyarko E."/>
            <person name="Jarju S."/>
            <person name="Secka A."/>
            <person name="Antonio M."/>
            <person name="Oren A."/>
            <person name="Chaudhuri R.R."/>
            <person name="La Ragione R."/>
            <person name="Hildebrand F."/>
            <person name="Pallen M.J."/>
        </authorList>
    </citation>
    <scope>NUCLEOTIDE SEQUENCE</scope>
    <source>
        <strain evidence="3">1370</strain>
    </source>
</reference>
<comment type="caution">
    <text evidence="3">The sequence shown here is derived from an EMBL/GenBank/DDBJ whole genome shotgun (WGS) entry which is preliminary data.</text>
</comment>
<proteinExistence type="predicted"/>
<dbReference type="PANTHER" id="PTHR33969">
    <property type="entry name" value="SEGREGATION AND CONDENSATION PROTEIN A"/>
    <property type="match status" value="1"/>
</dbReference>
<evidence type="ECO:0000256" key="2">
    <source>
        <dbReference type="ARBA" id="ARBA00044777"/>
    </source>
</evidence>
<dbReference type="Gene3D" id="6.10.250.2410">
    <property type="match status" value="1"/>
</dbReference>
<dbReference type="PANTHER" id="PTHR33969:SF2">
    <property type="entry name" value="SEGREGATION AND CONDENSATION PROTEIN A"/>
    <property type="match status" value="1"/>
</dbReference>
<evidence type="ECO:0000256" key="1">
    <source>
        <dbReference type="ARBA" id="ARBA00022829"/>
    </source>
</evidence>
<sequence length="239" mass="27118">MAALSYKLDSFEGPLDLLLHLITKHKLNIKDIQIGLLLEQYLRYIDGIEEADLEYAGEFLEMAARLILIKTLSLLPVHEEAAVMKRELEGRLVEYSICKELSKRLRSSYIGDSVFVREPMKLKRPKTFSGSVSPDRLYEAYMLLREKKSRQTPVRAEVFKPIVSKRVVPVFTGILKVLRAVYRGGSCGVSELLDGLEGRSEKIAVFLAVLELTRSGRVALSEDNSQIMYMGERRHNAAK</sequence>
<name>A0A9D1NRC0_9FIRM</name>
<dbReference type="Proteomes" id="UP000823960">
    <property type="component" value="Unassembled WGS sequence"/>
</dbReference>
<dbReference type="EMBL" id="DVOL01000081">
    <property type="protein sequence ID" value="HIV11153.1"/>
    <property type="molecule type" value="Genomic_DNA"/>
</dbReference>
<protein>
    <recommendedName>
        <fullName evidence="2">Segregation and condensation protein A</fullName>
    </recommendedName>
</protein>
<organism evidence="3 4">
    <name type="scientific">Candidatus Faeciplasma avium</name>
    <dbReference type="NCBI Taxonomy" id="2840798"/>
    <lineage>
        <taxon>Bacteria</taxon>
        <taxon>Bacillati</taxon>
        <taxon>Bacillota</taxon>
        <taxon>Clostridia</taxon>
        <taxon>Eubacteriales</taxon>
        <taxon>Oscillospiraceae</taxon>
        <taxon>Oscillospiraceae incertae sedis</taxon>
        <taxon>Candidatus Faeciplasma</taxon>
    </lineage>
</organism>
<accession>A0A9D1NRC0</accession>
<evidence type="ECO:0000313" key="3">
    <source>
        <dbReference type="EMBL" id="HIV11153.1"/>
    </source>
</evidence>
<dbReference type="AlphaFoldDB" id="A0A9D1NRC0"/>
<dbReference type="InterPro" id="IPR003768">
    <property type="entry name" value="ScpA"/>
</dbReference>
<keyword evidence="1" id="KW-0159">Chromosome partition</keyword>
<evidence type="ECO:0000313" key="4">
    <source>
        <dbReference type="Proteomes" id="UP000823960"/>
    </source>
</evidence>
<dbReference type="Pfam" id="PF02616">
    <property type="entry name" value="SMC_ScpA"/>
    <property type="match status" value="1"/>
</dbReference>
<dbReference type="GO" id="GO:0007059">
    <property type="term" value="P:chromosome segregation"/>
    <property type="evidence" value="ECO:0007669"/>
    <property type="project" value="UniProtKB-KW"/>
</dbReference>
<reference evidence="3" key="1">
    <citation type="submission" date="2020-10" db="EMBL/GenBank/DDBJ databases">
        <authorList>
            <person name="Gilroy R."/>
        </authorList>
    </citation>
    <scope>NUCLEOTIDE SEQUENCE</scope>
    <source>
        <strain evidence="3">1370</strain>
    </source>
</reference>